<organism evidence="3 4">
    <name type="scientific">Zhengella mangrovi</name>
    <dbReference type="NCBI Taxonomy" id="1982044"/>
    <lineage>
        <taxon>Bacteria</taxon>
        <taxon>Pseudomonadati</taxon>
        <taxon>Pseudomonadota</taxon>
        <taxon>Alphaproteobacteria</taxon>
        <taxon>Hyphomicrobiales</taxon>
        <taxon>Notoacmeibacteraceae</taxon>
        <taxon>Zhengella</taxon>
    </lineage>
</organism>
<keyword evidence="4" id="KW-1185">Reference proteome</keyword>
<evidence type="ECO:0000313" key="4">
    <source>
        <dbReference type="Proteomes" id="UP000221168"/>
    </source>
</evidence>
<comment type="caution">
    <text evidence="3">The sequence shown here is derived from an EMBL/GenBank/DDBJ whole genome shotgun (WGS) entry which is preliminary data.</text>
</comment>
<dbReference type="EMBL" id="PDVP01000003">
    <property type="protein sequence ID" value="PHP67747.1"/>
    <property type="molecule type" value="Genomic_DNA"/>
</dbReference>
<gene>
    <name evidence="3" type="ORF">CSC94_08650</name>
</gene>
<feature type="chain" id="PRO_5013558418" description="Alpha-galactosidase NEW3 domain-containing protein" evidence="2">
    <location>
        <begin position="33"/>
        <end position="571"/>
    </location>
</feature>
<evidence type="ECO:0000313" key="3">
    <source>
        <dbReference type="EMBL" id="PHP67747.1"/>
    </source>
</evidence>
<feature type="compositionally biased region" description="Basic and acidic residues" evidence="1">
    <location>
        <begin position="545"/>
        <end position="559"/>
    </location>
</feature>
<name>A0A2G1QQB3_9HYPH</name>
<accession>A0A2G1QQB3</accession>
<dbReference type="AlphaFoldDB" id="A0A2G1QQB3"/>
<evidence type="ECO:0000256" key="1">
    <source>
        <dbReference type="SAM" id="MobiDB-lite"/>
    </source>
</evidence>
<feature type="signal peptide" evidence="2">
    <location>
        <begin position="1"/>
        <end position="32"/>
    </location>
</feature>
<protein>
    <recommendedName>
        <fullName evidence="5">Alpha-galactosidase NEW3 domain-containing protein</fullName>
    </recommendedName>
</protein>
<reference evidence="3 4" key="1">
    <citation type="submission" date="2017-10" db="EMBL/GenBank/DDBJ databases">
        <title>Sedimentibacterium mangrovi gen. nov., sp. nov., a novel member of family Phyllobacteriacea isolated from mangrove sediment.</title>
        <authorList>
            <person name="Liao H."/>
            <person name="Tian Y."/>
        </authorList>
    </citation>
    <scope>NUCLEOTIDE SEQUENCE [LARGE SCALE GENOMIC DNA]</scope>
    <source>
        <strain evidence="3 4">X9-2-2</strain>
    </source>
</reference>
<dbReference type="Proteomes" id="UP000221168">
    <property type="component" value="Unassembled WGS sequence"/>
</dbReference>
<proteinExistence type="predicted"/>
<feature type="region of interest" description="Disordered" evidence="1">
    <location>
        <begin position="545"/>
        <end position="571"/>
    </location>
</feature>
<evidence type="ECO:0000256" key="2">
    <source>
        <dbReference type="SAM" id="SignalP"/>
    </source>
</evidence>
<sequence length="571" mass="60732">MTMARRFIHSWRHCVRLAAFAILAAMASTAFAADFSVRPMTLRANPAPNESLVLPLQVLNTAIDQAQQVSLQLVPLTESPQGSWTIAVGRTDTPSSLPWTTLSATSVDVGPQQAADVSVTIRPPASARGYYFAGIVAESITPDNPGGVAVQIRYLVPVVVRVRGRPIISRTGLSDVTMTYRDGDPDSATTTAEMEITNSGQAISRVRGELTIERQTANQWRTVTRVPVAERSIIPGVTLTLGSDLKRRLPSGPYRLQGKLFVDGRRVPPLSKEIDFQGDPGAQVAYDATLRLKPGTIDVDIVPRATRTTILSIENTNPDPVRISMAARTPGSLAGVKRDELSGDALSAEPWTRIQPHAFTLSGGGRQNVRVVTSVPKSGVEHANYYADLVLQGTYPDGQSAGETISTIRLRNATMKPDPDAVIDGVSIVEGDHADTFLRMKIINTGDTDFLPAASASVVSADGQVLANADLSGEPEPLLPLGERNLSGKLDISRLEAGTYGLAANVRVGTGKSVTRTFVLSVTSEDVTGADGRTHTISSATLRENDTNDIRDNAGDRSEAATSLAGPASAE</sequence>
<keyword evidence="2" id="KW-0732">Signal</keyword>
<evidence type="ECO:0008006" key="5">
    <source>
        <dbReference type="Google" id="ProtNLM"/>
    </source>
</evidence>